<dbReference type="InterPro" id="IPR011042">
    <property type="entry name" value="6-blade_b-propeller_TolB-like"/>
</dbReference>
<sequence>MALTALALAACAQEDAQTGDQPAIETITLEGERLFPESITSDADGIIYAGSNRGAIYRIEPGSATGSVWIAPDAQNGLLSVFGVLADDTRGWLWVCSNPAMGEDGSSAVKTFALADGSLVASHPFPADAGPVLCNDMAVAGNGDLYATDTIGGRIFKLAAGGEALDYWAADPEFGGIDGIAFAESGALYVNSVQRHTLMQVGVEDNGLFDTVTVLETSQPMEGPDGLRPLGGNRFLQTEGPGGKVTVVTIDGTAAQIDVIAQGIDYPSSATAVNGRAWYPVGKITYLFDPALREQDPGPFTIESTPIPEAE</sequence>
<dbReference type="EMBL" id="WTYY01000003">
    <property type="protein sequence ID" value="MXO88187.1"/>
    <property type="molecule type" value="Genomic_DNA"/>
</dbReference>
<evidence type="ECO:0000313" key="2">
    <source>
        <dbReference type="Proteomes" id="UP000435243"/>
    </source>
</evidence>
<dbReference type="OrthoDB" id="517707at2"/>
<reference evidence="1 2" key="1">
    <citation type="submission" date="2019-12" db="EMBL/GenBank/DDBJ databases">
        <title>Genomic-based taxomic classification of the family Erythrobacteraceae.</title>
        <authorList>
            <person name="Xu L."/>
        </authorList>
    </citation>
    <scope>NUCLEOTIDE SEQUENCE [LARGE SCALE GENOMIC DNA]</scope>
    <source>
        <strain evidence="1 2">JCM 16339</strain>
    </source>
</reference>
<dbReference type="SUPFAM" id="SSF63829">
    <property type="entry name" value="Calcium-dependent phosphotriesterase"/>
    <property type="match status" value="1"/>
</dbReference>
<protein>
    <recommendedName>
        <fullName evidence="3">SMP-30/Gluconolactonase/LRE-like region domain-containing protein</fullName>
    </recommendedName>
</protein>
<keyword evidence="2" id="KW-1185">Reference proteome</keyword>
<accession>A0A844ZMW0</accession>
<dbReference type="Pfam" id="PF20067">
    <property type="entry name" value="SSL_N"/>
    <property type="match status" value="1"/>
</dbReference>
<dbReference type="Gene3D" id="2.120.10.30">
    <property type="entry name" value="TolB, C-terminal domain"/>
    <property type="match status" value="1"/>
</dbReference>
<dbReference type="AlphaFoldDB" id="A0A844ZMW0"/>
<organism evidence="1 2">
    <name type="scientific">Alteraurantiacibacter aestuarii</name>
    <dbReference type="NCBI Taxonomy" id="650004"/>
    <lineage>
        <taxon>Bacteria</taxon>
        <taxon>Pseudomonadati</taxon>
        <taxon>Pseudomonadota</taxon>
        <taxon>Alphaproteobacteria</taxon>
        <taxon>Sphingomonadales</taxon>
        <taxon>Erythrobacteraceae</taxon>
        <taxon>Alteraurantiacibacter</taxon>
    </lineage>
</organism>
<gene>
    <name evidence="1" type="ORF">GRI32_05480</name>
</gene>
<evidence type="ECO:0008006" key="3">
    <source>
        <dbReference type="Google" id="ProtNLM"/>
    </source>
</evidence>
<proteinExistence type="predicted"/>
<comment type="caution">
    <text evidence="1">The sequence shown here is derived from an EMBL/GenBank/DDBJ whole genome shotgun (WGS) entry which is preliminary data.</text>
</comment>
<dbReference type="RefSeq" id="WP_160590302.1">
    <property type="nucleotide sequence ID" value="NZ_BAAAFP010000001.1"/>
</dbReference>
<evidence type="ECO:0000313" key="1">
    <source>
        <dbReference type="EMBL" id="MXO88187.1"/>
    </source>
</evidence>
<dbReference type="Proteomes" id="UP000435243">
    <property type="component" value="Unassembled WGS sequence"/>
</dbReference>
<name>A0A844ZMW0_9SPHN</name>